<proteinExistence type="predicted"/>
<feature type="compositionally biased region" description="Basic and acidic residues" evidence="1">
    <location>
        <begin position="424"/>
        <end position="439"/>
    </location>
</feature>
<feature type="region of interest" description="Disordered" evidence="1">
    <location>
        <begin position="268"/>
        <end position="289"/>
    </location>
</feature>
<dbReference type="VEuPathDB" id="FungiDB:PV06_11470"/>
<dbReference type="HOGENOM" id="CLU_624097_0_0_1"/>
<dbReference type="GeneID" id="27363544"/>
<dbReference type="EMBL" id="KN847365">
    <property type="protein sequence ID" value="KIW36249.1"/>
    <property type="molecule type" value="Genomic_DNA"/>
</dbReference>
<feature type="compositionally biased region" description="Polar residues" evidence="1">
    <location>
        <begin position="32"/>
        <end position="46"/>
    </location>
</feature>
<protein>
    <submittedName>
        <fullName evidence="2">Uncharacterized protein</fullName>
    </submittedName>
</protein>
<organism evidence="2 3">
    <name type="scientific">Exophiala oligosperma</name>
    <dbReference type="NCBI Taxonomy" id="215243"/>
    <lineage>
        <taxon>Eukaryota</taxon>
        <taxon>Fungi</taxon>
        <taxon>Dikarya</taxon>
        <taxon>Ascomycota</taxon>
        <taxon>Pezizomycotina</taxon>
        <taxon>Eurotiomycetes</taxon>
        <taxon>Chaetothyriomycetidae</taxon>
        <taxon>Chaetothyriales</taxon>
        <taxon>Herpotrichiellaceae</taxon>
        <taxon>Exophiala</taxon>
    </lineage>
</organism>
<dbReference type="AlphaFoldDB" id="A0A0D2DKH5"/>
<evidence type="ECO:0000313" key="2">
    <source>
        <dbReference type="EMBL" id="KIW36249.1"/>
    </source>
</evidence>
<dbReference type="RefSeq" id="XP_016256465.1">
    <property type="nucleotide sequence ID" value="XM_016413155.1"/>
</dbReference>
<gene>
    <name evidence="2" type="ORF">PV06_11470</name>
</gene>
<feature type="compositionally biased region" description="Basic and acidic residues" evidence="1">
    <location>
        <begin position="115"/>
        <end position="142"/>
    </location>
</feature>
<feature type="region of interest" description="Disordered" evidence="1">
    <location>
        <begin position="1"/>
        <end position="142"/>
    </location>
</feature>
<accession>A0A0D2DKH5</accession>
<feature type="region of interest" description="Disordered" evidence="1">
    <location>
        <begin position="419"/>
        <end position="439"/>
    </location>
</feature>
<feature type="region of interest" description="Disordered" evidence="1">
    <location>
        <begin position="209"/>
        <end position="239"/>
    </location>
</feature>
<evidence type="ECO:0000313" key="3">
    <source>
        <dbReference type="Proteomes" id="UP000053342"/>
    </source>
</evidence>
<name>A0A0D2DKH5_9EURO</name>
<evidence type="ECO:0000256" key="1">
    <source>
        <dbReference type="SAM" id="MobiDB-lite"/>
    </source>
</evidence>
<keyword evidence="3" id="KW-1185">Reference proteome</keyword>
<sequence>MAHTRSNSQANTNQPSQQSQTQPASTHRRTRSQSQGGLQKDTNSAKAKTDSTKVGLTRALIAQAQGKQVEEQVNETSGPSPPDLMPIDELDEGSATIGYGSRPNRTEPTCSADGKTLHKEDEAAPTDRRSNHVDDGSAALEKMKSVVEAQRAKRDRVTQDLTGVKRLFENGDHSKESEYQTLCEQYEDQKRVLASAEREYDELLLNHAESSHASASRIDSPRPTDIYAVPDDDKGLNPSNGTFEMQFKHCGGVVYDAYRYGPKGQERFEIRGGKKGGRPEIPYGDRPDMPKIPLRAENIEKIIWMTFKKMTPEETICYENWKTNAGRMARPVHRFFVRWPTEDGGVHSWEKRTTVEKHWKNYAEGEKRAKKTLTVKSPVRMGDIEVLKPGETISKLDYVAITTACQQYQRHVNWAKQQSAARRPGLERGKALKVEDEEF</sequence>
<reference evidence="2 3" key="1">
    <citation type="submission" date="2015-01" db="EMBL/GenBank/DDBJ databases">
        <title>The Genome Sequence of Exophiala oligosperma CBS72588.</title>
        <authorList>
            <consortium name="The Broad Institute Genomics Platform"/>
            <person name="Cuomo C."/>
            <person name="de Hoog S."/>
            <person name="Gorbushina A."/>
            <person name="Stielow B."/>
            <person name="Teixiera M."/>
            <person name="Abouelleil A."/>
            <person name="Chapman S.B."/>
            <person name="Priest M."/>
            <person name="Young S.K."/>
            <person name="Wortman J."/>
            <person name="Nusbaum C."/>
            <person name="Birren B."/>
        </authorList>
    </citation>
    <scope>NUCLEOTIDE SEQUENCE [LARGE SCALE GENOMIC DNA]</scope>
    <source>
        <strain evidence="2 3">CBS 72588</strain>
    </source>
</reference>
<dbReference type="Proteomes" id="UP000053342">
    <property type="component" value="Unassembled WGS sequence"/>
</dbReference>
<feature type="compositionally biased region" description="Low complexity" evidence="1">
    <location>
        <begin position="1"/>
        <end position="25"/>
    </location>
</feature>